<dbReference type="Proteomes" id="UP001165135">
    <property type="component" value="Unassembled WGS sequence"/>
</dbReference>
<name>A0A9W6RMC2_9ACTN</name>
<proteinExistence type="predicted"/>
<evidence type="ECO:0000256" key="1">
    <source>
        <dbReference type="SAM" id="MobiDB-lite"/>
    </source>
</evidence>
<dbReference type="Pfam" id="PF02492">
    <property type="entry name" value="cobW"/>
    <property type="match status" value="1"/>
</dbReference>
<dbReference type="EMBL" id="BSTJ01000008">
    <property type="protein sequence ID" value="GLY78134.1"/>
    <property type="molecule type" value="Genomic_DNA"/>
</dbReference>
<dbReference type="AlphaFoldDB" id="A0A9W6RMC2"/>
<evidence type="ECO:0000259" key="2">
    <source>
        <dbReference type="Pfam" id="PF02492"/>
    </source>
</evidence>
<protein>
    <recommendedName>
        <fullName evidence="2">CobW/HypB/UreG nucleotide-binding domain-containing protein</fullName>
    </recommendedName>
</protein>
<reference evidence="3" key="1">
    <citation type="submission" date="2023-03" db="EMBL/GenBank/DDBJ databases">
        <title>Actinoallomurus iriomotensis NBRC 103681.</title>
        <authorList>
            <person name="Ichikawa N."/>
            <person name="Sato H."/>
            <person name="Tonouchi N."/>
        </authorList>
    </citation>
    <scope>NUCLEOTIDE SEQUENCE</scope>
    <source>
        <strain evidence="3">NBRC 103681</strain>
    </source>
</reference>
<comment type="caution">
    <text evidence="3">The sequence shown here is derived from an EMBL/GenBank/DDBJ whole genome shotgun (WGS) entry which is preliminary data.</text>
</comment>
<dbReference type="InterPro" id="IPR051927">
    <property type="entry name" value="Zn_Chap_cDPG_Synth"/>
</dbReference>
<evidence type="ECO:0000313" key="3">
    <source>
        <dbReference type="EMBL" id="GLY78134.1"/>
    </source>
</evidence>
<accession>A0A9W6RMC2</accession>
<feature type="region of interest" description="Disordered" evidence="1">
    <location>
        <begin position="339"/>
        <end position="365"/>
    </location>
</feature>
<dbReference type="PANTHER" id="PTHR43603:SF1">
    <property type="entry name" value="ZINC-REGULATED GTPASE METALLOPROTEIN ACTIVATOR 1"/>
    <property type="match status" value="1"/>
</dbReference>
<dbReference type="Gene3D" id="3.40.50.300">
    <property type="entry name" value="P-loop containing nucleotide triphosphate hydrolases"/>
    <property type="match status" value="1"/>
</dbReference>
<dbReference type="RefSeq" id="WP_285628639.1">
    <property type="nucleotide sequence ID" value="NZ_BSTJ01000008.1"/>
</dbReference>
<organism evidence="3 4">
    <name type="scientific">Actinoallomurus iriomotensis</name>
    <dbReference type="NCBI Taxonomy" id="478107"/>
    <lineage>
        <taxon>Bacteria</taxon>
        <taxon>Bacillati</taxon>
        <taxon>Actinomycetota</taxon>
        <taxon>Actinomycetes</taxon>
        <taxon>Streptosporangiales</taxon>
        <taxon>Thermomonosporaceae</taxon>
        <taxon>Actinoallomurus</taxon>
    </lineage>
</organism>
<dbReference type="SUPFAM" id="SSF52540">
    <property type="entry name" value="P-loop containing nucleoside triphosphate hydrolases"/>
    <property type="match status" value="1"/>
</dbReference>
<sequence length="365" mass="38602">MATFAPFGGFLGAGKTTTLLAAARRFSAEGRRVAVVTNDQGRDLVDTRLARAEVARVSEVTDGCFCCRFEDLAAVVTSLLDDDVDVVLAEAVGSCTDLRATVVRPLRRDHGDRLRVAPLTAVVDPDRYRLFARAWDVGAESDLAYLYAHQLAEADVIAVNKIDTVPEDRLPALLADVGRRYPAARVVPYTAARGEVTELLAALADPVADTAEDPELDYDRYAAAEAALAWLNHAVTLTAPRSGFHPARWATTALATLSSACASAGALVGHAKLSLDTPGGLVKASLTEAGGEPRLDVTGPARASSGRAAFNLRIAWTPEDLDRATADAVRAADLTCGTQAAHEPGTPAFRPAYPRPTHRITASHG</sequence>
<feature type="domain" description="CobW/HypB/UreG nucleotide-binding" evidence="2">
    <location>
        <begin position="7"/>
        <end position="183"/>
    </location>
</feature>
<dbReference type="PANTHER" id="PTHR43603">
    <property type="entry name" value="COBW DOMAIN-CONTAINING PROTEIN DDB_G0274527"/>
    <property type="match status" value="1"/>
</dbReference>
<dbReference type="InterPro" id="IPR027417">
    <property type="entry name" value="P-loop_NTPase"/>
</dbReference>
<gene>
    <name evidence="3" type="ORF">Airi01_064010</name>
</gene>
<evidence type="ECO:0000313" key="4">
    <source>
        <dbReference type="Proteomes" id="UP001165135"/>
    </source>
</evidence>
<dbReference type="InterPro" id="IPR003495">
    <property type="entry name" value="CobW/HypB/UreG_nucleotide-bd"/>
</dbReference>